<dbReference type="InterPro" id="IPR001680">
    <property type="entry name" value="WD40_rpt"/>
</dbReference>
<keyword evidence="1" id="KW-0812">Transmembrane</keyword>
<dbReference type="InterPro" id="IPR015943">
    <property type="entry name" value="WD40/YVTN_repeat-like_dom_sf"/>
</dbReference>
<comment type="caution">
    <text evidence="2">The sequence shown here is derived from an EMBL/GenBank/DDBJ whole genome shotgun (WGS) entry which is preliminary data.</text>
</comment>
<organism evidence="2 3">
    <name type="scientific">Roridomyces roridus</name>
    <dbReference type="NCBI Taxonomy" id="1738132"/>
    <lineage>
        <taxon>Eukaryota</taxon>
        <taxon>Fungi</taxon>
        <taxon>Dikarya</taxon>
        <taxon>Basidiomycota</taxon>
        <taxon>Agaricomycotina</taxon>
        <taxon>Agaricomycetes</taxon>
        <taxon>Agaricomycetidae</taxon>
        <taxon>Agaricales</taxon>
        <taxon>Marasmiineae</taxon>
        <taxon>Mycenaceae</taxon>
        <taxon>Roridomyces</taxon>
    </lineage>
</organism>
<gene>
    <name evidence="2" type="ORF">FB45DRAFT_875747</name>
</gene>
<dbReference type="Proteomes" id="UP001221142">
    <property type="component" value="Unassembled WGS sequence"/>
</dbReference>
<dbReference type="Gene3D" id="2.130.10.10">
    <property type="entry name" value="YVTN repeat-like/Quinoprotein amine dehydrogenase"/>
    <property type="match status" value="2"/>
</dbReference>
<sequence length="388" mass="42710">MDNHPADKKIDYRLQGKLVGHAGAIFALSVREDGKFAASGGTDGTKVWDLTTFHSIAEVPAAPDIRGATTCLKWIKRDDDVSEAMVYGSQTGYLVCWQQDDMRTKDGKTARFKEIWCRQLNDPSEITGIAFDESTNRLAIYSLSAKMVLKEVLSKKIAKCTPAAIAFGEMHGNERELLIFGVHCGLVEQILTPVFRYTVRGLEVSTAAEAWNLGCKISAVAVDHSKGIMCIDDPSTGVHLYRLNGAERELLNSFPVCVKKRRRVRQVALADAGRVIVSGSDHGTVYVRSRRAGNLLAKLQVDTDEFVQTVTASDIAGIPTIFAAKSCDMSGSNDIFVYLQTTKTTRRFVEKIGAMCTSLVWYIVVFAAMAFVYDKLGDLATLKYLLPM</sequence>
<protein>
    <recommendedName>
        <fullName evidence="4">WD40 repeat-like protein</fullName>
    </recommendedName>
</protein>
<reference evidence="2" key="1">
    <citation type="submission" date="2023-03" db="EMBL/GenBank/DDBJ databases">
        <title>Massive genome expansion in bonnet fungi (Mycena s.s.) driven by repeated elements and novel gene families across ecological guilds.</title>
        <authorList>
            <consortium name="Lawrence Berkeley National Laboratory"/>
            <person name="Harder C.B."/>
            <person name="Miyauchi S."/>
            <person name="Viragh M."/>
            <person name="Kuo A."/>
            <person name="Thoen E."/>
            <person name="Andreopoulos B."/>
            <person name="Lu D."/>
            <person name="Skrede I."/>
            <person name="Drula E."/>
            <person name="Henrissat B."/>
            <person name="Morin E."/>
            <person name="Kohler A."/>
            <person name="Barry K."/>
            <person name="LaButti K."/>
            <person name="Morin E."/>
            <person name="Salamov A."/>
            <person name="Lipzen A."/>
            <person name="Mereny Z."/>
            <person name="Hegedus B."/>
            <person name="Baldrian P."/>
            <person name="Stursova M."/>
            <person name="Weitz H."/>
            <person name="Taylor A."/>
            <person name="Grigoriev I.V."/>
            <person name="Nagy L.G."/>
            <person name="Martin F."/>
            <person name="Kauserud H."/>
        </authorList>
    </citation>
    <scope>NUCLEOTIDE SEQUENCE</scope>
    <source>
        <strain evidence="2">9284</strain>
    </source>
</reference>
<dbReference type="Pfam" id="PF00400">
    <property type="entry name" value="WD40"/>
    <property type="match status" value="1"/>
</dbReference>
<dbReference type="SMART" id="SM00320">
    <property type="entry name" value="WD40"/>
    <property type="match status" value="2"/>
</dbReference>
<dbReference type="AlphaFoldDB" id="A0AAD7B551"/>
<keyword evidence="1" id="KW-1133">Transmembrane helix</keyword>
<proteinExistence type="predicted"/>
<evidence type="ECO:0008006" key="4">
    <source>
        <dbReference type="Google" id="ProtNLM"/>
    </source>
</evidence>
<dbReference type="InterPro" id="IPR036322">
    <property type="entry name" value="WD40_repeat_dom_sf"/>
</dbReference>
<evidence type="ECO:0000313" key="2">
    <source>
        <dbReference type="EMBL" id="KAJ7610390.1"/>
    </source>
</evidence>
<keyword evidence="3" id="KW-1185">Reference proteome</keyword>
<name>A0AAD7B551_9AGAR</name>
<evidence type="ECO:0000256" key="1">
    <source>
        <dbReference type="SAM" id="Phobius"/>
    </source>
</evidence>
<keyword evidence="1" id="KW-0472">Membrane</keyword>
<dbReference type="SUPFAM" id="SSF50978">
    <property type="entry name" value="WD40 repeat-like"/>
    <property type="match status" value="1"/>
</dbReference>
<dbReference type="EMBL" id="JARKIF010000035">
    <property type="protein sequence ID" value="KAJ7610390.1"/>
    <property type="molecule type" value="Genomic_DNA"/>
</dbReference>
<accession>A0AAD7B551</accession>
<evidence type="ECO:0000313" key="3">
    <source>
        <dbReference type="Proteomes" id="UP001221142"/>
    </source>
</evidence>
<feature type="transmembrane region" description="Helical" evidence="1">
    <location>
        <begin position="352"/>
        <end position="373"/>
    </location>
</feature>